<comment type="similarity">
    <text evidence="1">Belongs to the UPF0166 family.</text>
</comment>
<dbReference type="PANTHER" id="PTHR35983:SF1">
    <property type="entry name" value="UPF0166 PROTEIN TM_0021"/>
    <property type="match status" value="1"/>
</dbReference>
<accession>A0ABW1ED54</accession>
<comment type="caution">
    <text evidence="2">The sequence shown here is derived from an EMBL/GenBank/DDBJ whole genome shotgun (WGS) entry which is preliminary data.</text>
</comment>
<dbReference type="InterPro" id="IPR011322">
    <property type="entry name" value="N-reg_PII-like_a/b"/>
</dbReference>
<evidence type="ECO:0000256" key="1">
    <source>
        <dbReference type="ARBA" id="ARBA00010554"/>
    </source>
</evidence>
<dbReference type="InterPro" id="IPR003793">
    <property type="entry name" value="UPF0166"/>
</dbReference>
<proteinExistence type="inferred from homology"/>
<organism evidence="2 3">
    <name type="scientific">Acidicapsa dinghuensis</name>
    <dbReference type="NCBI Taxonomy" id="2218256"/>
    <lineage>
        <taxon>Bacteria</taxon>
        <taxon>Pseudomonadati</taxon>
        <taxon>Acidobacteriota</taxon>
        <taxon>Terriglobia</taxon>
        <taxon>Terriglobales</taxon>
        <taxon>Acidobacteriaceae</taxon>
        <taxon>Acidicapsa</taxon>
    </lineage>
</organism>
<dbReference type="PANTHER" id="PTHR35983">
    <property type="entry name" value="UPF0166 PROTEIN TM_0021"/>
    <property type="match status" value="1"/>
</dbReference>
<gene>
    <name evidence="2" type="ORF">ACFPT7_08025</name>
</gene>
<protein>
    <submittedName>
        <fullName evidence="2">DUF190 domain-containing protein</fullName>
    </submittedName>
</protein>
<evidence type="ECO:0000313" key="3">
    <source>
        <dbReference type="Proteomes" id="UP001596091"/>
    </source>
</evidence>
<dbReference type="InterPro" id="IPR015867">
    <property type="entry name" value="N-reg_PII/ATP_PRibTrfase_C"/>
</dbReference>
<name>A0ABW1ED54_9BACT</name>
<dbReference type="SUPFAM" id="SSF54913">
    <property type="entry name" value="GlnB-like"/>
    <property type="match status" value="2"/>
</dbReference>
<evidence type="ECO:0000313" key="2">
    <source>
        <dbReference type="EMBL" id="MFC5862237.1"/>
    </source>
</evidence>
<sequence length="249" mass="27315">MLSPGKALKVTIYVSEGSTHHGAPTYSSILDFLFYRGVSGATVLKGVAGFGADHHMHSASYVEISDHLPLKVEFIESREKVNELLGKLEELCGTGMIEIQETTVAKAAQVSKPKKQTMPAHLKIEGKAKLMRIYIDEADRWRDKPLHIALVEAMRAHDIAGVTVYRGILGYGAHGRVHRDKAMHMSHDASIMLSVIDLEEKLQAFLPIVEQMVEEGLVVLSNVDIIKYSYRASEVALPEAHSGSETGSA</sequence>
<dbReference type="Pfam" id="PF02641">
    <property type="entry name" value="DUF190"/>
    <property type="match status" value="2"/>
</dbReference>
<dbReference type="Proteomes" id="UP001596091">
    <property type="component" value="Unassembled WGS sequence"/>
</dbReference>
<keyword evidence="3" id="KW-1185">Reference proteome</keyword>
<reference evidence="3" key="1">
    <citation type="journal article" date="2019" name="Int. J. Syst. Evol. Microbiol.">
        <title>The Global Catalogue of Microorganisms (GCM) 10K type strain sequencing project: providing services to taxonomists for standard genome sequencing and annotation.</title>
        <authorList>
            <consortium name="The Broad Institute Genomics Platform"/>
            <consortium name="The Broad Institute Genome Sequencing Center for Infectious Disease"/>
            <person name="Wu L."/>
            <person name="Ma J."/>
        </authorList>
    </citation>
    <scope>NUCLEOTIDE SEQUENCE [LARGE SCALE GENOMIC DNA]</scope>
    <source>
        <strain evidence="3">JCM 4087</strain>
    </source>
</reference>
<dbReference type="RefSeq" id="WP_263338579.1">
    <property type="nucleotide sequence ID" value="NZ_JAGSYH010000004.1"/>
</dbReference>
<dbReference type="EMBL" id="JBHSPH010000002">
    <property type="protein sequence ID" value="MFC5862237.1"/>
    <property type="molecule type" value="Genomic_DNA"/>
</dbReference>
<dbReference type="Gene3D" id="3.30.70.120">
    <property type="match status" value="2"/>
</dbReference>